<dbReference type="Proteomes" id="UP000295680">
    <property type="component" value="Unassembled WGS sequence"/>
</dbReference>
<dbReference type="Gene3D" id="1.10.630.10">
    <property type="entry name" value="Cytochrome P450"/>
    <property type="match status" value="1"/>
</dbReference>
<dbReference type="InterPro" id="IPR036396">
    <property type="entry name" value="Cyt_P450_sf"/>
</dbReference>
<dbReference type="EMBL" id="SLWS01000010">
    <property type="protein sequence ID" value="TCO53773.1"/>
    <property type="molecule type" value="Genomic_DNA"/>
</dbReference>
<dbReference type="PANTHER" id="PTHR46696">
    <property type="entry name" value="P450, PUTATIVE (EUROFUNG)-RELATED"/>
    <property type="match status" value="1"/>
</dbReference>
<evidence type="ECO:0000256" key="4">
    <source>
        <dbReference type="ARBA" id="ARBA00023002"/>
    </source>
</evidence>
<sequence length="394" mass="43435">MAVGSIRVNRDFIAEPHAIYERLRAAGPVTHAQFSGGLEGWLVTRYADARALLTDPRLSKDRATALTMFPPGTENSYASPLTAHMLNTDPPVHTRLRKLVNKAFTARTVARLRPRIEKITDELLDDMSGVVDVMDALAFPLPIIVICELLGVPAADRTEFRGWAHRLFGDATPEQIAVASEAASAYVTSLIEDKRTNPGEDMVSDLIRVSDDGDRLSGTELRNMAFLLLAAGFETTANLVGNSVLALVRHPDQQAVLRADPTLLPNAVEEFLRFECPVHIATVRFTTEPVWVDGVQIPANSFVMISLLSANRDHDRFDDPYRLDVTRPLSPNLAFGYGIHHCLGAPLARLEGEIALGRLLARTTALTLDGDPETLRWQRSVLVHGLYRLPVRLT</sequence>
<keyword evidence="5 7" id="KW-0408">Iron</keyword>
<dbReference type="InterPro" id="IPR017972">
    <property type="entry name" value="Cyt_P450_CS"/>
</dbReference>
<keyword evidence="4 7" id="KW-0560">Oxidoreductase</keyword>
<dbReference type="FunFam" id="1.10.630.10:FF:000018">
    <property type="entry name" value="Cytochrome P450 monooxygenase"/>
    <property type="match status" value="1"/>
</dbReference>
<keyword evidence="6 7" id="KW-0503">Monooxygenase</keyword>
<dbReference type="InterPro" id="IPR001128">
    <property type="entry name" value="Cyt_P450"/>
</dbReference>
<comment type="similarity">
    <text evidence="1 7">Belongs to the cytochrome P450 family.</text>
</comment>
<dbReference type="CDD" id="cd11029">
    <property type="entry name" value="CYP107-like"/>
    <property type="match status" value="1"/>
</dbReference>
<dbReference type="GO" id="GO:0005506">
    <property type="term" value="F:iron ion binding"/>
    <property type="evidence" value="ECO:0007669"/>
    <property type="project" value="InterPro"/>
</dbReference>
<keyword evidence="9" id="KW-1185">Reference proteome</keyword>
<proteinExistence type="inferred from homology"/>
<evidence type="ECO:0000256" key="1">
    <source>
        <dbReference type="ARBA" id="ARBA00010617"/>
    </source>
</evidence>
<dbReference type="InterPro" id="IPR002397">
    <property type="entry name" value="Cyt_P450_B"/>
</dbReference>
<evidence type="ECO:0000256" key="6">
    <source>
        <dbReference type="ARBA" id="ARBA00023033"/>
    </source>
</evidence>
<dbReference type="RefSeq" id="WP_132123718.1">
    <property type="nucleotide sequence ID" value="NZ_SLWS01000010.1"/>
</dbReference>
<evidence type="ECO:0000256" key="5">
    <source>
        <dbReference type="ARBA" id="ARBA00023004"/>
    </source>
</evidence>
<comment type="caution">
    <text evidence="8">The sequence shown here is derived from an EMBL/GenBank/DDBJ whole genome shotgun (WGS) entry which is preliminary data.</text>
</comment>
<dbReference type="SUPFAM" id="SSF48264">
    <property type="entry name" value="Cytochrome P450"/>
    <property type="match status" value="1"/>
</dbReference>
<protein>
    <submittedName>
        <fullName evidence="8">Cytochrome P450</fullName>
    </submittedName>
</protein>
<dbReference type="GO" id="GO:0004497">
    <property type="term" value="F:monooxygenase activity"/>
    <property type="evidence" value="ECO:0007669"/>
    <property type="project" value="UniProtKB-KW"/>
</dbReference>
<dbReference type="PRINTS" id="PR00359">
    <property type="entry name" value="BP450"/>
</dbReference>
<organism evidence="8 9">
    <name type="scientific">Actinocrispum wychmicini</name>
    <dbReference type="NCBI Taxonomy" id="1213861"/>
    <lineage>
        <taxon>Bacteria</taxon>
        <taxon>Bacillati</taxon>
        <taxon>Actinomycetota</taxon>
        <taxon>Actinomycetes</taxon>
        <taxon>Pseudonocardiales</taxon>
        <taxon>Pseudonocardiaceae</taxon>
        <taxon>Actinocrispum</taxon>
    </lineage>
</organism>
<dbReference type="AlphaFoldDB" id="A0A4R2J4U9"/>
<evidence type="ECO:0000313" key="9">
    <source>
        <dbReference type="Proteomes" id="UP000295680"/>
    </source>
</evidence>
<evidence type="ECO:0000313" key="8">
    <source>
        <dbReference type="EMBL" id="TCO53773.1"/>
    </source>
</evidence>
<keyword evidence="3 7" id="KW-0479">Metal-binding</keyword>
<dbReference type="PANTHER" id="PTHR46696:SF1">
    <property type="entry name" value="CYTOCHROME P450 YJIB-RELATED"/>
    <property type="match status" value="1"/>
</dbReference>
<dbReference type="PROSITE" id="PS00086">
    <property type="entry name" value="CYTOCHROME_P450"/>
    <property type="match status" value="1"/>
</dbReference>
<dbReference type="GO" id="GO:0016705">
    <property type="term" value="F:oxidoreductase activity, acting on paired donors, with incorporation or reduction of molecular oxygen"/>
    <property type="evidence" value="ECO:0007669"/>
    <property type="project" value="InterPro"/>
</dbReference>
<accession>A0A4R2J4U9</accession>
<reference evidence="8 9" key="1">
    <citation type="submission" date="2019-03" db="EMBL/GenBank/DDBJ databases">
        <title>Genomic Encyclopedia of Type Strains, Phase IV (KMG-IV): sequencing the most valuable type-strain genomes for metagenomic binning, comparative biology and taxonomic classification.</title>
        <authorList>
            <person name="Goeker M."/>
        </authorList>
    </citation>
    <scope>NUCLEOTIDE SEQUENCE [LARGE SCALE GENOMIC DNA]</scope>
    <source>
        <strain evidence="8 9">DSM 45934</strain>
    </source>
</reference>
<name>A0A4R2J4U9_9PSEU</name>
<dbReference type="Pfam" id="PF00067">
    <property type="entry name" value="p450"/>
    <property type="match status" value="1"/>
</dbReference>
<evidence type="ECO:0000256" key="3">
    <source>
        <dbReference type="ARBA" id="ARBA00022723"/>
    </source>
</evidence>
<gene>
    <name evidence="8" type="ORF">EV192_110365</name>
</gene>
<evidence type="ECO:0000256" key="7">
    <source>
        <dbReference type="RuleBase" id="RU000461"/>
    </source>
</evidence>
<keyword evidence="2 7" id="KW-0349">Heme</keyword>
<evidence type="ECO:0000256" key="2">
    <source>
        <dbReference type="ARBA" id="ARBA00022617"/>
    </source>
</evidence>
<dbReference type="GO" id="GO:0020037">
    <property type="term" value="F:heme binding"/>
    <property type="evidence" value="ECO:0007669"/>
    <property type="project" value="InterPro"/>
</dbReference>
<dbReference type="OrthoDB" id="142769at2"/>